<protein>
    <recommendedName>
        <fullName evidence="7 8">Small ribosomal subunit protein uS3</fullName>
    </recommendedName>
</protein>
<dbReference type="GO" id="GO:0006412">
    <property type="term" value="P:translation"/>
    <property type="evidence" value="ECO:0007669"/>
    <property type="project" value="UniProtKB-UniRule"/>
</dbReference>
<evidence type="ECO:0000256" key="1">
    <source>
        <dbReference type="ARBA" id="ARBA00010761"/>
    </source>
</evidence>
<evidence type="ECO:0000256" key="9">
    <source>
        <dbReference type="RuleBase" id="RU003624"/>
    </source>
</evidence>
<dbReference type="PANTHER" id="PTHR11760">
    <property type="entry name" value="30S/40S RIBOSOMAL PROTEIN S3"/>
    <property type="match status" value="1"/>
</dbReference>
<dbReference type="InterPro" id="IPR057258">
    <property type="entry name" value="Ribosomal_uS3"/>
</dbReference>
<dbReference type="CDD" id="cd02412">
    <property type="entry name" value="KH-II_30S_S3"/>
    <property type="match status" value="1"/>
</dbReference>
<dbReference type="HAMAP" id="MF_01309_B">
    <property type="entry name" value="Ribosomal_uS3_B"/>
    <property type="match status" value="1"/>
</dbReference>
<dbReference type="InterPro" id="IPR018280">
    <property type="entry name" value="Ribosomal_uS3_CS"/>
</dbReference>
<sequence>MTHRVHPYIFRLGINTTWKSRWFNEKKYQEYLKEDTLIREWLVKKLRQAHIDAIDIERSPTTTNIIIRTARPGILIGRGGEGAEKLKQEILKQLRKINPKADVKRDVKLTVEDVRSPETHAAIVGQMVADELEKRMPFRRVLKQTVEKVISAKGVEGVKIAISGRLDGAEMARYEWLKKGRIPLQTLRAHIDYAHREAYTTYGVIGIKVWIYKGDIFEDKSKDAKMVS</sequence>
<dbReference type="SUPFAM" id="SSF54814">
    <property type="entry name" value="Prokaryotic type KH domain (KH-domain type II)"/>
    <property type="match status" value="1"/>
</dbReference>
<keyword evidence="3 8" id="KW-0694">RNA-binding</keyword>
<dbReference type="InterPro" id="IPR001351">
    <property type="entry name" value="Ribosomal_uS3_C"/>
</dbReference>
<dbReference type="PROSITE" id="PS00548">
    <property type="entry name" value="RIBOSOMAL_S3"/>
    <property type="match status" value="1"/>
</dbReference>
<dbReference type="InterPro" id="IPR009019">
    <property type="entry name" value="KH_sf_prok-type"/>
</dbReference>
<keyword evidence="5 8" id="KW-0687">Ribonucleoprotein</keyword>
<dbReference type="STRING" id="1802271.A3C11_02790"/>
<feature type="domain" description="KH type-2" evidence="10">
    <location>
        <begin position="38"/>
        <end position="115"/>
    </location>
</feature>
<dbReference type="PANTHER" id="PTHR11760:SF19">
    <property type="entry name" value="SMALL RIBOSOMAL SUBUNIT PROTEIN US3C"/>
    <property type="match status" value="1"/>
</dbReference>
<comment type="similarity">
    <text evidence="1 8 9">Belongs to the universal ribosomal protein uS3 family.</text>
</comment>
<organism evidence="11 12">
    <name type="scientific">Candidatus Sungbacteria bacterium RIFCSPHIGHO2_02_FULL_49_12</name>
    <dbReference type="NCBI Taxonomy" id="1802271"/>
    <lineage>
        <taxon>Bacteria</taxon>
        <taxon>Candidatus Sungiibacteriota</taxon>
    </lineage>
</organism>
<dbReference type="InterPro" id="IPR004087">
    <property type="entry name" value="KH_dom"/>
</dbReference>
<dbReference type="InterPro" id="IPR036419">
    <property type="entry name" value="Ribosomal_S3_C_sf"/>
</dbReference>
<dbReference type="Gene3D" id="3.30.300.20">
    <property type="match status" value="1"/>
</dbReference>
<dbReference type="Proteomes" id="UP000177362">
    <property type="component" value="Unassembled WGS sequence"/>
</dbReference>
<evidence type="ECO:0000256" key="5">
    <source>
        <dbReference type="ARBA" id="ARBA00023274"/>
    </source>
</evidence>
<dbReference type="GO" id="GO:0019843">
    <property type="term" value="F:rRNA binding"/>
    <property type="evidence" value="ECO:0007669"/>
    <property type="project" value="UniProtKB-UniRule"/>
</dbReference>
<gene>
    <name evidence="8" type="primary">rpsC</name>
    <name evidence="11" type="ORF">A3C11_02790</name>
</gene>
<keyword evidence="4 8" id="KW-0689">Ribosomal protein</keyword>
<evidence type="ECO:0000313" key="12">
    <source>
        <dbReference type="Proteomes" id="UP000177362"/>
    </source>
</evidence>
<dbReference type="Gene3D" id="3.30.1140.32">
    <property type="entry name" value="Ribosomal protein S3, C-terminal domain"/>
    <property type="match status" value="1"/>
</dbReference>
<evidence type="ECO:0000256" key="3">
    <source>
        <dbReference type="ARBA" id="ARBA00022884"/>
    </source>
</evidence>
<accession>A0A1G2KMA0</accession>
<evidence type="ECO:0000256" key="6">
    <source>
        <dbReference type="ARBA" id="ARBA00024998"/>
    </source>
</evidence>
<dbReference type="AlphaFoldDB" id="A0A1G2KMA0"/>
<comment type="function">
    <text evidence="6 8">Binds the lower part of the 30S subunit head. Binds mRNA in the 70S ribosome, positioning it for translation.</text>
</comment>
<dbReference type="PROSITE" id="PS50823">
    <property type="entry name" value="KH_TYPE_2"/>
    <property type="match status" value="1"/>
</dbReference>
<dbReference type="GO" id="GO:0003735">
    <property type="term" value="F:structural constituent of ribosome"/>
    <property type="evidence" value="ECO:0007669"/>
    <property type="project" value="InterPro"/>
</dbReference>
<evidence type="ECO:0000313" key="11">
    <source>
        <dbReference type="EMBL" id="OHA00560.1"/>
    </source>
</evidence>
<dbReference type="EMBL" id="MHQJ01000042">
    <property type="protein sequence ID" value="OHA00560.1"/>
    <property type="molecule type" value="Genomic_DNA"/>
</dbReference>
<dbReference type="InterPro" id="IPR005704">
    <property type="entry name" value="Ribosomal_uS3_bac-typ"/>
</dbReference>
<dbReference type="SMART" id="SM00322">
    <property type="entry name" value="KH"/>
    <property type="match status" value="1"/>
</dbReference>
<dbReference type="GO" id="GO:0022627">
    <property type="term" value="C:cytosolic small ribosomal subunit"/>
    <property type="evidence" value="ECO:0007669"/>
    <property type="project" value="TreeGrafter"/>
</dbReference>
<comment type="caution">
    <text evidence="11">The sequence shown here is derived from an EMBL/GenBank/DDBJ whole genome shotgun (WGS) entry which is preliminary data.</text>
</comment>
<comment type="subunit">
    <text evidence="8">Part of the 30S ribosomal subunit. Forms a tight complex with proteins S10 and S14.</text>
</comment>
<dbReference type="GO" id="GO:0003729">
    <property type="term" value="F:mRNA binding"/>
    <property type="evidence" value="ECO:0007669"/>
    <property type="project" value="UniProtKB-UniRule"/>
</dbReference>
<evidence type="ECO:0000256" key="2">
    <source>
        <dbReference type="ARBA" id="ARBA00022730"/>
    </source>
</evidence>
<name>A0A1G2KMA0_9BACT</name>
<reference evidence="11 12" key="1">
    <citation type="journal article" date="2016" name="Nat. Commun.">
        <title>Thousands of microbial genomes shed light on interconnected biogeochemical processes in an aquifer system.</title>
        <authorList>
            <person name="Anantharaman K."/>
            <person name="Brown C.T."/>
            <person name="Hug L.A."/>
            <person name="Sharon I."/>
            <person name="Castelle C.J."/>
            <person name="Probst A.J."/>
            <person name="Thomas B.C."/>
            <person name="Singh A."/>
            <person name="Wilkins M.J."/>
            <person name="Karaoz U."/>
            <person name="Brodie E.L."/>
            <person name="Williams K.H."/>
            <person name="Hubbard S.S."/>
            <person name="Banfield J.F."/>
        </authorList>
    </citation>
    <scope>NUCLEOTIDE SEQUENCE [LARGE SCALE GENOMIC DNA]</scope>
</reference>
<dbReference type="SUPFAM" id="SSF54821">
    <property type="entry name" value="Ribosomal protein S3 C-terminal domain"/>
    <property type="match status" value="1"/>
</dbReference>
<proteinExistence type="inferred from homology"/>
<evidence type="ECO:0000256" key="4">
    <source>
        <dbReference type="ARBA" id="ARBA00022980"/>
    </source>
</evidence>
<dbReference type="Pfam" id="PF07650">
    <property type="entry name" value="KH_2"/>
    <property type="match status" value="1"/>
</dbReference>
<dbReference type="Pfam" id="PF00189">
    <property type="entry name" value="Ribosomal_S3_C"/>
    <property type="match status" value="1"/>
</dbReference>
<dbReference type="NCBIfam" id="TIGR01009">
    <property type="entry name" value="rpsC_bact"/>
    <property type="match status" value="1"/>
</dbReference>
<evidence type="ECO:0000259" key="10">
    <source>
        <dbReference type="PROSITE" id="PS50823"/>
    </source>
</evidence>
<evidence type="ECO:0000256" key="7">
    <source>
        <dbReference type="ARBA" id="ARBA00035257"/>
    </source>
</evidence>
<evidence type="ECO:0000256" key="8">
    <source>
        <dbReference type="HAMAP-Rule" id="MF_01309"/>
    </source>
</evidence>
<dbReference type="FunFam" id="3.30.300.20:FF:000001">
    <property type="entry name" value="30S ribosomal protein S3"/>
    <property type="match status" value="1"/>
</dbReference>
<dbReference type="InterPro" id="IPR004044">
    <property type="entry name" value="KH_dom_type_2"/>
</dbReference>
<keyword evidence="2 8" id="KW-0699">rRNA-binding</keyword>
<dbReference type="InterPro" id="IPR015946">
    <property type="entry name" value="KH_dom-like_a/b"/>
</dbReference>